<dbReference type="GO" id="GO:0022857">
    <property type="term" value="F:transmembrane transporter activity"/>
    <property type="evidence" value="ECO:0007669"/>
    <property type="project" value="InterPro"/>
</dbReference>
<feature type="transmembrane region" description="Helical" evidence="7">
    <location>
        <begin position="284"/>
        <end position="304"/>
    </location>
</feature>
<evidence type="ECO:0000256" key="1">
    <source>
        <dbReference type="ARBA" id="ARBA00004429"/>
    </source>
</evidence>
<feature type="transmembrane region" description="Helical" evidence="7">
    <location>
        <begin position="417"/>
        <end position="435"/>
    </location>
</feature>
<dbReference type="PANTHER" id="PTHR23513:SF9">
    <property type="entry name" value="ENTEROBACTIN EXPORTER ENTS"/>
    <property type="match status" value="1"/>
</dbReference>
<evidence type="ECO:0000256" key="7">
    <source>
        <dbReference type="SAM" id="Phobius"/>
    </source>
</evidence>
<feature type="transmembrane region" description="Helical" evidence="7">
    <location>
        <begin position="391"/>
        <end position="411"/>
    </location>
</feature>
<evidence type="ECO:0000313" key="9">
    <source>
        <dbReference type="EMBL" id="NED98437.1"/>
    </source>
</evidence>
<dbReference type="SUPFAM" id="SSF103473">
    <property type="entry name" value="MFS general substrate transporter"/>
    <property type="match status" value="1"/>
</dbReference>
<evidence type="ECO:0000256" key="2">
    <source>
        <dbReference type="ARBA" id="ARBA00022448"/>
    </source>
</evidence>
<accession>A0A6N9YU19</accession>
<feature type="transmembrane region" description="Helical" evidence="7">
    <location>
        <begin position="31"/>
        <end position="55"/>
    </location>
</feature>
<feature type="transmembrane region" description="Helical" evidence="7">
    <location>
        <begin position="176"/>
        <end position="202"/>
    </location>
</feature>
<organism evidence="9 10">
    <name type="scientific">Phytoactinopolyspora alkaliphila</name>
    <dbReference type="NCBI Taxonomy" id="1783498"/>
    <lineage>
        <taxon>Bacteria</taxon>
        <taxon>Bacillati</taxon>
        <taxon>Actinomycetota</taxon>
        <taxon>Actinomycetes</taxon>
        <taxon>Jiangellales</taxon>
        <taxon>Jiangellaceae</taxon>
        <taxon>Phytoactinopolyspora</taxon>
    </lineage>
</organism>
<comment type="caution">
    <text evidence="9">The sequence shown here is derived from an EMBL/GenBank/DDBJ whole genome shotgun (WGS) entry which is preliminary data.</text>
</comment>
<dbReference type="Pfam" id="PF05977">
    <property type="entry name" value="MFS_3"/>
    <property type="match status" value="1"/>
</dbReference>
<keyword evidence="2" id="KW-0813">Transport</keyword>
<comment type="subcellular location">
    <subcellularLocation>
        <location evidence="1">Cell inner membrane</location>
        <topology evidence="1">Multi-pass membrane protein</topology>
    </subcellularLocation>
</comment>
<evidence type="ECO:0000313" key="10">
    <source>
        <dbReference type="Proteomes" id="UP000469185"/>
    </source>
</evidence>
<dbReference type="EMBL" id="JAAGOB010000021">
    <property type="protein sequence ID" value="NED98437.1"/>
    <property type="molecule type" value="Genomic_DNA"/>
</dbReference>
<dbReference type="GO" id="GO:0005886">
    <property type="term" value="C:plasma membrane"/>
    <property type="evidence" value="ECO:0007669"/>
    <property type="project" value="UniProtKB-SubCell"/>
</dbReference>
<dbReference type="CDD" id="cd06173">
    <property type="entry name" value="MFS_MefA_like"/>
    <property type="match status" value="1"/>
</dbReference>
<dbReference type="RefSeq" id="WP_163821237.1">
    <property type="nucleotide sequence ID" value="NZ_JAAGOB010000021.1"/>
</dbReference>
<evidence type="ECO:0000259" key="8">
    <source>
        <dbReference type="PROSITE" id="PS50850"/>
    </source>
</evidence>
<name>A0A6N9YU19_9ACTN</name>
<feature type="domain" description="Major facilitator superfamily (MFS) profile" evidence="8">
    <location>
        <begin position="229"/>
        <end position="451"/>
    </location>
</feature>
<feature type="transmembrane region" description="Helical" evidence="7">
    <location>
        <begin position="92"/>
        <end position="114"/>
    </location>
</feature>
<keyword evidence="4 7" id="KW-0812">Transmembrane</keyword>
<proteinExistence type="predicted"/>
<gene>
    <name evidence="9" type="ORF">G1H11_24365</name>
</gene>
<feature type="transmembrane region" description="Helical" evidence="7">
    <location>
        <begin position="61"/>
        <end position="80"/>
    </location>
</feature>
<keyword evidence="5 7" id="KW-1133">Transmembrane helix</keyword>
<sequence>MPNDAARPWRRGRRLLADTTPLRDSPAFRRLWWGLGISNLGSQLTVVAVGLEVYAITGSTFSVGLLGLCALVPLIALGLYGGALVDAYDRRLVALSSAGVLWVVTIVLAVQAWFGVHSVAVLYTLVAIQSAATAVKNPARAAIIPRLIEPRLVPAANALQTIAWNIALTVGPLAGAALVAVFGYAIAYSIDALLFTVALWALKRLPSIPPVAADETGGDAAAGTPSTRRSRVVGISSVLEGLRYLATRPNVRMTFVLDLVAMILAFPRVLYPAVGVLYLGGGEATTGALAAAFAVGAVLAGVLSGGFSRARWQGRMIVWAIVAWGLSIAGFGVVLVVVGRAEPGSLVLPALVAAMVMLALAGASDAVSAVFRQTILQTATPDEMRGRLQGVFIVVVAGGPRLGELTVGAEAAWFGEGWAAVIGGLSCAIVVVLLVRRQPRFWRYDARDPQP</sequence>
<dbReference type="InterPro" id="IPR010290">
    <property type="entry name" value="TM_effector"/>
</dbReference>
<dbReference type="InterPro" id="IPR020846">
    <property type="entry name" value="MFS_dom"/>
</dbReference>
<evidence type="ECO:0000256" key="5">
    <source>
        <dbReference type="ARBA" id="ARBA00022989"/>
    </source>
</evidence>
<feature type="transmembrane region" description="Helical" evidence="7">
    <location>
        <begin position="255"/>
        <end position="278"/>
    </location>
</feature>
<evidence type="ECO:0000256" key="3">
    <source>
        <dbReference type="ARBA" id="ARBA00022475"/>
    </source>
</evidence>
<feature type="transmembrane region" description="Helical" evidence="7">
    <location>
        <begin position="350"/>
        <end position="371"/>
    </location>
</feature>
<evidence type="ECO:0000256" key="4">
    <source>
        <dbReference type="ARBA" id="ARBA00022692"/>
    </source>
</evidence>
<keyword evidence="6 7" id="KW-0472">Membrane</keyword>
<evidence type="ECO:0000256" key="6">
    <source>
        <dbReference type="ARBA" id="ARBA00023136"/>
    </source>
</evidence>
<feature type="transmembrane region" description="Helical" evidence="7">
    <location>
        <begin position="316"/>
        <end position="338"/>
    </location>
</feature>
<keyword evidence="3" id="KW-1003">Cell membrane</keyword>
<dbReference type="InterPro" id="IPR036259">
    <property type="entry name" value="MFS_trans_sf"/>
</dbReference>
<keyword evidence="10" id="KW-1185">Reference proteome</keyword>
<protein>
    <submittedName>
        <fullName evidence="9">MFS transporter</fullName>
    </submittedName>
</protein>
<dbReference type="Proteomes" id="UP000469185">
    <property type="component" value="Unassembled WGS sequence"/>
</dbReference>
<dbReference type="PROSITE" id="PS50850">
    <property type="entry name" value="MFS"/>
    <property type="match status" value="1"/>
</dbReference>
<dbReference type="AlphaFoldDB" id="A0A6N9YU19"/>
<dbReference type="Gene3D" id="1.20.1250.20">
    <property type="entry name" value="MFS general substrate transporter like domains"/>
    <property type="match status" value="1"/>
</dbReference>
<reference evidence="9 10" key="1">
    <citation type="submission" date="2020-02" db="EMBL/GenBank/DDBJ databases">
        <authorList>
            <person name="Li X.-J."/>
            <person name="Feng X.-M."/>
        </authorList>
    </citation>
    <scope>NUCLEOTIDE SEQUENCE [LARGE SCALE GENOMIC DNA]</scope>
    <source>
        <strain evidence="9 10">CGMCC 4.7225</strain>
    </source>
</reference>
<dbReference type="PANTHER" id="PTHR23513">
    <property type="entry name" value="INTEGRAL MEMBRANE EFFLUX PROTEIN-RELATED"/>
    <property type="match status" value="1"/>
</dbReference>